<name>A0AAF0USB0_SOLVR</name>
<evidence type="ECO:0000259" key="1">
    <source>
        <dbReference type="Pfam" id="PF13966"/>
    </source>
</evidence>
<proteinExistence type="predicted"/>
<dbReference type="Proteomes" id="UP001234989">
    <property type="component" value="Chromosome 10"/>
</dbReference>
<dbReference type="AlphaFoldDB" id="A0AAF0USB0"/>
<reference evidence="2" key="1">
    <citation type="submission" date="2023-08" db="EMBL/GenBank/DDBJ databases">
        <title>A de novo genome assembly of Solanum verrucosum Schlechtendal, a Mexican diploid species geographically isolated from the other diploid A-genome species in potato relatives.</title>
        <authorList>
            <person name="Hosaka K."/>
        </authorList>
    </citation>
    <scope>NUCLEOTIDE SEQUENCE</scope>
    <source>
        <tissue evidence="2">Young leaves</tissue>
    </source>
</reference>
<dbReference type="InterPro" id="IPR026960">
    <property type="entry name" value="RVT-Znf"/>
</dbReference>
<protein>
    <recommendedName>
        <fullName evidence="1">Reverse transcriptase zinc-binding domain-containing protein</fullName>
    </recommendedName>
</protein>
<accession>A0AAF0USB0</accession>
<evidence type="ECO:0000313" key="2">
    <source>
        <dbReference type="EMBL" id="WMV50231.1"/>
    </source>
</evidence>
<organism evidence="2 3">
    <name type="scientific">Solanum verrucosum</name>
    <dbReference type="NCBI Taxonomy" id="315347"/>
    <lineage>
        <taxon>Eukaryota</taxon>
        <taxon>Viridiplantae</taxon>
        <taxon>Streptophyta</taxon>
        <taxon>Embryophyta</taxon>
        <taxon>Tracheophyta</taxon>
        <taxon>Spermatophyta</taxon>
        <taxon>Magnoliopsida</taxon>
        <taxon>eudicotyledons</taxon>
        <taxon>Gunneridae</taxon>
        <taxon>Pentapetalae</taxon>
        <taxon>asterids</taxon>
        <taxon>lamiids</taxon>
        <taxon>Solanales</taxon>
        <taxon>Solanaceae</taxon>
        <taxon>Solanoideae</taxon>
        <taxon>Solaneae</taxon>
        <taxon>Solanum</taxon>
    </lineage>
</organism>
<sequence length="133" mass="15928">MKVSFFVWLVIRKACLTQDKLQRRALQICSKCFLCEQEGEINELLFLHCRSTINLWYMFFCILRITWVIPSSTLALLSNWWSIGNRGGEEDWWKIIPACIWWIVWKERNGRHFEGTSSSIEKIRMNCLSLLFF</sequence>
<keyword evidence="3" id="KW-1185">Reference proteome</keyword>
<dbReference type="EMBL" id="CP133621">
    <property type="protein sequence ID" value="WMV50231.1"/>
    <property type="molecule type" value="Genomic_DNA"/>
</dbReference>
<gene>
    <name evidence="2" type="ORF">MTR67_043616</name>
</gene>
<feature type="domain" description="Reverse transcriptase zinc-binding" evidence="1">
    <location>
        <begin position="2"/>
        <end position="56"/>
    </location>
</feature>
<evidence type="ECO:0000313" key="3">
    <source>
        <dbReference type="Proteomes" id="UP001234989"/>
    </source>
</evidence>
<dbReference type="Pfam" id="PF13966">
    <property type="entry name" value="zf-RVT"/>
    <property type="match status" value="1"/>
</dbReference>